<keyword evidence="3" id="KW-0255">Endonuclease</keyword>
<keyword evidence="8" id="KW-0808">Transferase</keyword>
<dbReference type="GO" id="GO:0003676">
    <property type="term" value="F:nucleic acid binding"/>
    <property type="evidence" value="ECO:0007669"/>
    <property type="project" value="InterPro"/>
</dbReference>
<evidence type="ECO:0000256" key="6">
    <source>
        <dbReference type="ARBA" id="ARBA00022908"/>
    </source>
</evidence>
<feature type="domain" description="Integrase catalytic" evidence="11">
    <location>
        <begin position="1"/>
        <end position="151"/>
    </location>
</feature>
<evidence type="ECO:0000256" key="3">
    <source>
        <dbReference type="ARBA" id="ARBA00022759"/>
    </source>
</evidence>
<evidence type="ECO:0000256" key="7">
    <source>
        <dbReference type="ARBA" id="ARBA00022918"/>
    </source>
</evidence>
<dbReference type="GO" id="GO:0003887">
    <property type="term" value="F:DNA-directed DNA polymerase activity"/>
    <property type="evidence" value="ECO:0007669"/>
    <property type="project" value="UniProtKB-KW"/>
</dbReference>
<dbReference type="InterPro" id="IPR057670">
    <property type="entry name" value="SH3_retrovirus"/>
</dbReference>
<keyword evidence="5" id="KW-0460">Magnesium</keyword>
<keyword evidence="8" id="KW-0239">DNA-directed DNA polymerase</keyword>
<dbReference type="InterPro" id="IPR013103">
    <property type="entry name" value="RVT_2"/>
</dbReference>
<keyword evidence="2" id="KW-0479">Metal-binding</keyword>
<dbReference type="GO" id="GO:0016787">
    <property type="term" value="F:hydrolase activity"/>
    <property type="evidence" value="ECO:0007669"/>
    <property type="project" value="UniProtKB-KW"/>
</dbReference>
<evidence type="ECO:0000313" key="12">
    <source>
        <dbReference type="EMBL" id="CCA21193.1"/>
    </source>
</evidence>
<proteinExistence type="predicted"/>
<keyword evidence="9" id="KW-0233">DNA recombination</keyword>
<reference evidence="12" key="1">
    <citation type="journal article" date="2011" name="PLoS Biol.">
        <title>Gene gain and loss during evolution of obligate parasitism in the white rust pathogen of Arabidopsis thaliana.</title>
        <authorList>
            <person name="Kemen E."/>
            <person name="Gardiner A."/>
            <person name="Schultz-Larsen T."/>
            <person name="Kemen A.C."/>
            <person name="Balmuth A.L."/>
            <person name="Robert-Seilaniantz A."/>
            <person name="Bailey K."/>
            <person name="Holub E."/>
            <person name="Studholme D.J."/>
            <person name="Maclean D."/>
            <person name="Jones J.D."/>
        </authorList>
    </citation>
    <scope>NUCLEOTIDE SEQUENCE</scope>
</reference>
<organism evidence="12">
    <name type="scientific">Albugo laibachii Nc14</name>
    <dbReference type="NCBI Taxonomy" id="890382"/>
    <lineage>
        <taxon>Eukaryota</taxon>
        <taxon>Sar</taxon>
        <taxon>Stramenopiles</taxon>
        <taxon>Oomycota</taxon>
        <taxon>Peronosporomycetes</taxon>
        <taxon>Albuginales</taxon>
        <taxon>Albuginaceae</taxon>
        <taxon>Albugo</taxon>
    </lineage>
</organism>
<dbReference type="GO" id="GO:0004519">
    <property type="term" value="F:endonuclease activity"/>
    <property type="evidence" value="ECO:0007669"/>
    <property type="project" value="UniProtKB-KW"/>
</dbReference>
<evidence type="ECO:0000256" key="2">
    <source>
        <dbReference type="ARBA" id="ARBA00022723"/>
    </source>
</evidence>
<evidence type="ECO:0000256" key="5">
    <source>
        <dbReference type="ARBA" id="ARBA00022842"/>
    </source>
</evidence>
<dbReference type="Pfam" id="PF25597">
    <property type="entry name" value="SH3_retrovirus"/>
    <property type="match status" value="1"/>
</dbReference>
<dbReference type="PANTHER" id="PTHR42648">
    <property type="entry name" value="TRANSPOSASE, PUTATIVE-RELATED"/>
    <property type="match status" value="1"/>
</dbReference>
<accession>F0WIU9</accession>
<keyword evidence="8" id="KW-0548">Nucleotidyltransferase</keyword>
<dbReference type="Gene3D" id="3.30.420.10">
    <property type="entry name" value="Ribonuclease H-like superfamily/Ribonuclease H"/>
    <property type="match status" value="1"/>
</dbReference>
<dbReference type="PROSITE" id="PS50994">
    <property type="entry name" value="INTEGRASE"/>
    <property type="match status" value="1"/>
</dbReference>
<keyword evidence="1" id="KW-0540">Nuclease</keyword>
<dbReference type="EMBL" id="FR824159">
    <property type="protein sequence ID" value="CCA21193.1"/>
    <property type="molecule type" value="Genomic_DNA"/>
</dbReference>
<dbReference type="GO" id="GO:0046872">
    <property type="term" value="F:metal ion binding"/>
    <property type="evidence" value="ECO:0007669"/>
    <property type="project" value="UniProtKB-KW"/>
</dbReference>
<evidence type="ECO:0000256" key="10">
    <source>
        <dbReference type="ARBA" id="ARBA00023268"/>
    </source>
</evidence>
<keyword evidence="6" id="KW-0229">DNA integration</keyword>
<dbReference type="GO" id="GO:0003964">
    <property type="term" value="F:RNA-directed DNA polymerase activity"/>
    <property type="evidence" value="ECO:0007669"/>
    <property type="project" value="UniProtKB-KW"/>
</dbReference>
<protein>
    <submittedName>
        <fullName evidence="12">Retrotransposon protein putative</fullName>
    </submittedName>
</protein>
<dbReference type="InterPro" id="IPR001584">
    <property type="entry name" value="Integrase_cat-core"/>
</dbReference>
<dbReference type="InterPro" id="IPR012337">
    <property type="entry name" value="RNaseH-like_sf"/>
</dbReference>
<keyword evidence="10" id="KW-0511">Multifunctional enzyme</keyword>
<dbReference type="SUPFAM" id="SSF53098">
    <property type="entry name" value="Ribonuclease H-like"/>
    <property type="match status" value="1"/>
</dbReference>
<evidence type="ECO:0000259" key="11">
    <source>
        <dbReference type="PROSITE" id="PS50994"/>
    </source>
</evidence>
<dbReference type="InterPro" id="IPR039537">
    <property type="entry name" value="Retrotran_Ty1/copia-like"/>
</dbReference>
<evidence type="ECO:0000256" key="1">
    <source>
        <dbReference type="ARBA" id="ARBA00022722"/>
    </source>
</evidence>
<reference evidence="12" key="2">
    <citation type="submission" date="2011-02" db="EMBL/GenBank/DDBJ databases">
        <authorList>
            <person name="MacLean D."/>
        </authorList>
    </citation>
    <scope>NUCLEOTIDE SEQUENCE</scope>
</reference>
<keyword evidence="4" id="KW-0378">Hydrolase</keyword>
<dbReference type="GO" id="GO:0006310">
    <property type="term" value="P:DNA recombination"/>
    <property type="evidence" value="ECO:0007669"/>
    <property type="project" value="UniProtKB-KW"/>
</dbReference>
<dbReference type="InterPro" id="IPR036397">
    <property type="entry name" value="RNaseH_sf"/>
</dbReference>
<dbReference type="HOGENOM" id="CLU_848410_0_0_1"/>
<name>F0WIU9_9STRA</name>
<keyword evidence="7" id="KW-0695">RNA-directed DNA polymerase</keyword>
<dbReference type="AlphaFoldDB" id="F0WIU9"/>
<dbReference type="Pfam" id="PF07727">
    <property type="entry name" value="RVT_2"/>
    <property type="match status" value="1"/>
</dbReference>
<evidence type="ECO:0000256" key="9">
    <source>
        <dbReference type="ARBA" id="ARBA00023172"/>
    </source>
</evidence>
<sequence>MELSLFGDAKYVVNFVDGYSRFVNAYFIQRKSQLFEHFVEYKSMMERKLGSKIKCIRADNGKEFINSQFSRECRKDGIIHQTTVPHCPQQNGVVERIDRTLMDRARAMLKHKNVEKNWWAEALNTAAYVTNRLANSTRPWITPLEVCFGSKPDIDHFRVYGSTGYAYIDKSKRSKLQQNAFPCFFLGYANNSRGYQFYNNDSRKESPGTYKEAIERYDSQHWIEAIKSELVPLEIKCTWKFTDRPLLQMDFHMKRDEKEKIQRHKAQLVAQGFRQIPGVDFKETYAPVASMNSIRIFPALCCHMRYEIYQYDVDTAFLNGYIDEDIYM</sequence>
<gene>
    <name evidence="12" type="primary">AlNc14C114G6484</name>
    <name evidence="12" type="ORF">ALNC14_073360</name>
</gene>
<dbReference type="GO" id="GO:0015074">
    <property type="term" value="P:DNA integration"/>
    <property type="evidence" value="ECO:0007669"/>
    <property type="project" value="UniProtKB-KW"/>
</dbReference>
<evidence type="ECO:0000256" key="8">
    <source>
        <dbReference type="ARBA" id="ARBA00022932"/>
    </source>
</evidence>
<dbReference type="PANTHER" id="PTHR42648:SF11">
    <property type="entry name" value="TRANSPOSON TY4-P GAG-POL POLYPROTEIN"/>
    <property type="match status" value="1"/>
</dbReference>
<evidence type="ECO:0000256" key="4">
    <source>
        <dbReference type="ARBA" id="ARBA00022801"/>
    </source>
</evidence>